<dbReference type="AlphaFoldDB" id="A0AAX2UV88"/>
<organism evidence="1 2">
    <name type="scientific">Aeromonas veronii</name>
    <dbReference type="NCBI Taxonomy" id="654"/>
    <lineage>
        <taxon>Bacteria</taxon>
        <taxon>Pseudomonadati</taxon>
        <taxon>Pseudomonadota</taxon>
        <taxon>Gammaproteobacteria</taxon>
        <taxon>Aeromonadales</taxon>
        <taxon>Aeromonadaceae</taxon>
        <taxon>Aeromonas</taxon>
    </lineage>
</organism>
<dbReference type="Proteomes" id="UP000796104">
    <property type="component" value="Unassembled WGS sequence"/>
</dbReference>
<name>A0AAX2UV88_AERVE</name>
<reference evidence="1" key="1">
    <citation type="submission" date="2017-10" db="EMBL/GenBank/DDBJ databases">
        <authorList>
            <person name="Colston S.M."/>
            <person name="Graf J."/>
        </authorList>
    </citation>
    <scope>NUCLEOTIDE SEQUENCE</scope>
    <source>
        <strain evidence="1">BAQ071013-135</strain>
    </source>
</reference>
<evidence type="ECO:0000313" key="1">
    <source>
        <dbReference type="EMBL" id="TND55362.1"/>
    </source>
</evidence>
<dbReference type="EMBL" id="PDXJ01000007">
    <property type="protein sequence ID" value="TND55362.1"/>
    <property type="molecule type" value="Genomic_DNA"/>
</dbReference>
<accession>A0AAX2UV88</accession>
<comment type="caution">
    <text evidence="1">The sequence shown here is derived from an EMBL/GenBank/DDBJ whole genome shotgun (WGS) entry which is preliminary data.</text>
</comment>
<protein>
    <submittedName>
        <fullName evidence="1">Uncharacterized protein</fullName>
    </submittedName>
</protein>
<proteinExistence type="predicted"/>
<sequence length="94" mass="10770">MHQFGVWHEGGHHTIQGLPILKHLLRSLHGDVMVRYVCRADTPCTLFLTIKDGVPYQKFKEGTPPLDWQWLENSILPLSASSQPLVMIKRLALR</sequence>
<gene>
    <name evidence="1" type="ORF">CF123_05505</name>
</gene>
<dbReference type="RefSeq" id="WP_139461474.1">
    <property type="nucleotide sequence ID" value="NZ_CAAKNL010000092.1"/>
</dbReference>
<reference evidence="1" key="2">
    <citation type="journal article" date="2019" name="PLoS ONE">
        <title>Identification and characterization of putative Aeromonas spp. T3SS effectors.</title>
        <authorList>
            <person name="Rangel L.T."/>
            <person name="Marden J."/>
            <person name="Colston S."/>
            <person name="Setubal J.C."/>
            <person name="Graf J."/>
            <person name="Gogarten J.P."/>
        </authorList>
    </citation>
    <scope>NUCLEOTIDE SEQUENCE</scope>
    <source>
        <strain evidence="1">BAQ071013-135</strain>
    </source>
</reference>
<evidence type="ECO:0000313" key="2">
    <source>
        <dbReference type="Proteomes" id="UP000796104"/>
    </source>
</evidence>